<dbReference type="InterPro" id="IPR045340">
    <property type="entry name" value="DUF6533"/>
</dbReference>
<keyword evidence="1" id="KW-0812">Transmembrane</keyword>
<proteinExistence type="predicted"/>
<dbReference type="AlphaFoldDB" id="A0A4S8MN80"/>
<feature type="transmembrane region" description="Helical" evidence="1">
    <location>
        <begin position="112"/>
        <end position="131"/>
    </location>
</feature>
<dbReference type="Pfam" id="PF20151">
    <property type="entry name" value="DUF6533"/>
    <property type="match status" value="1"/>
</dbReference>
<feature type="transmembrane region" description="Helical" evidence="1">
    <location>
        <begin position="201"/>
        <end position="223"/>
    </location>
</feature>
<dbReference type="EMBL" id="ML179057">
    <property type="protein sequence ID" value="THV04355.1"/>
    <property type="molecule type" value="Genomic_DNA"/>
</dbReference>
<evidence type="ECO:0000313" key="4">
    <source>
        <dbReference type="Proteomes" id="UP000297245"/>
    </source>
</evidence>
<keyword evidence="1" id="KW-0472">Membrane</keyword>
<protein>
    <recommendedName>
        <fullName evidence="2">DUF6533 domain-containing protein</fullName>
    </recommendedName>
</protein>
<sequence>MDIALVTQLQSVSYVKVSCLALLIYDIVIKLDSEFQHIWSANWTYIKILYLFTRYLPLIDTSITFRIWINVDGQSCNVFETVVTILAALGIGVAEIILMARTYALYNCSKKILIVFISLWLVFAAVVAWSVSTWSSPRIPAGGGIQCNFGSSSSSGLGNYLTLMVSETLVVLLTIWRAVSLFYRDGIKPTSLLRSFYRDGIFYYISLLPLIVSNIVVVIVDPLGPHPNLINTLLRVIHSILACRLILHLRELNAIDQSVQTI</sequence>
<evidence type="ECO:0000313" key="3">
    <source>
        <dbReference type="EMBL" id="THV04355.1"/>
    </source>
</evidence>
<feature type="domain" description="DUF6533" evidence="2">
    <location>
        <begin position="14"/>
        <end position="59"/>
    </location>
</feature>
<name>A0A4S8MN80_DENBC</name>
<feature type="transmembrane region" description="Helical" evidence="1">
    <location>
        <begin position="12"/>
        <end position="28"/>
    </location>
</feature>
<evidence type="ECO:0000256" key="1">
    <source>
        <dbReference type="SAM" id="Phobius"/>
    </source>
</evidence>
<accession>A0A4S8MN80</accession>
<feature type="transmembrane region" description="Helical" evidence="1">
    <location>
        <begin position="160"/>
        <end position="180"/>
    </location>
</feature>
<evidence type="ECO:0000259" key="2">
    <source>
        <dbReference type="Pfam" id="PF20151"/>
    </source>
</evidence>
<feature type="transmembrane region" description="Helical" evidence="1">
    <location>
        <begin position="81"/>
        <end position="100"/>
    </location>
</feature>
<keyword evidence="1" id="KW-1133">Transmembrane helix</keyword>
<organism evidence="3 4">
    <name type="scientific">Dendrothele bispora (strain CBS 962.96)</name>
    <dbReference type="NCBI Taxonomy" id="1314807"/>
    <lineage>
        <taxon>Eukaryota</taxon>
        <taxon>Fungi</taxon>
        <taxon>Dikarya</taxon>
        <taxon>Basidiomycota</taxon>
        <taxon>Agaricomycotina</taxon>
        <taxon>Agaricomycetes</taxon>
        <taxon>Agaricomycetidae</taxon>
        <taxon>Agaricales</taxon>
        <taxon>Agaricales incertae sedis</taxon>
        <taxon>Dendrothele</taxon>
    </lineage>
</organism>
<dbReference type="OrthoDB" id="2675435at2759"/>
<gene>
    <name evidence="3" type="ORF">K435DRAFT_202205</name>
</gene>
<keyword evidence="4" id="KW-1185">Reference proteome</keyword>
<reference evidence="3 4" key="1">
    <citation type="journal article" date="2019" name="Nat. Ecol. Evol.">
        <title>Megaphylogeny resolves global patterns of mushroom evolution.</title>
        <authorList>
            <person name="Varga T."/>
            <person name="Krizsan K."/>
            <person name="Foldi C."/>
            <person name="Dima B."/>
            <person name="Sanchez-Garcia M."/>
            <person name="Sanchez-Ramirez S."/>
            <person name="Szollosi G.J."/>
            <person name="Szarkandi J.G."/>
            <person name="Papp V."/>
            <person name="Albert L."/>
            <person name="Andreopoulos W."/>
            <person name="Angelini C."/>
            <person name="Antonin V."/>
            <person name="Barry K.W."/>
            <person name="Bougher N.L."/>
            <person name="Buchanan P."/>
            <person name="Buyck B."/>
            <person name="Bense V."/>
            <person name="Catcheside P."/>
            <person name="Chovatia M."/>
            <person name="Cooper J."/>
            <person name="Damon W."/>
            <person name="Desjardin D."/>
            <person name="Finy P."/>
            <person name="Geml J."/>
            <person name="Haridas S."/>
            <person name="Hughes K."/>
            <person name="Justo A."/>
            <person name="Karasinski D."/>
            <person name="Kautmanova I."/>
            <person name="Kiss B."/>
            <person name="Kocsube S."/>
            <person name="Kotiranta H."/>
            <person name="LaButti K.M."/>
            <person name="Lechner B.E."/>
            <person name="Liimatainen K."/>
            <person name="Lipzen A."/>
            <person name="Lukacs Z."/>
            <person name="Mihaltcheva S."/>
            <person name="Morgado L.N."/>
            <person name="Niskanen T."/>
            <person name="Noordeloos M.E."/>
            <person name="Ohm R.A."/>
            <person name="Ortiz-Santana B."/>
            <person name="Ovrebo C."/>
            <person name="Racz N."/>
            <person name="Riley R."/>
            <person name="Savchenko A."/>
            <person name="Shiryaev A."/>
            <person name="Soop K."/>
            <person name="Spirin V."/>
            <person name="Szebenyi C."/>
            <person name="Tomsovsky M."/>
            <person name="Tulloss R.E."/>
            <person name="Uehling J."/>
            <person name="Grigoriev I.V."/>
            <person name="Vagvolgyi C."/>
            <person name="Papp T."/>
            <person name="Martin F.M."/>
            <person name="Miettinen O."/>
            <person name="Hibbett D.S."/>
            <person name="Nagy L.G."/>
        </authorList>
    </citation>
    <scope>NUCLEOTIDE SEQUENCE [LARGE SCALE GENOMIC DNA]</scope>
    <source>
        <strain evidence="3 4">CBS 962.96</strain>
    </source>
</reference>
<dbReference type="Proteomes" id="UP000297245">
    <property type="component" value="Unassembled WGS sequence"/>
</dbReference>